<dbReference type="OrthoDB" id="1924358at2759"/>
<reference evidence="5 6" key="1">
    <citation type="journal article" date="2018" name="Mol. Plant">
        <title>The genome of Artemisia annua provides insight into the evolution of Asteraceae family and artemisinin biosynthesis.</title>
        <authorList>
            <person name="Shen Q."/>
            <person name="Zhang L."/>
            <person name="Liao Z."/>
            <person name="Wang S."/>
            <person name="Yan T."/>
            <person name="Shi P."/>
            <person name="Liu M."/>
            <person name="Fu X."/>
            <person name="Pan Q."/>
            <person name="Wang Y."/>
            <person name="Lv Z."/>
            <person name="Lu X."/>
            <person name="Zhang F."/>
            <person name="Jiang W."/>
            <person name="Ma Y."/>
            <person name="Chen M."/>
            <person name="Hao X."/>
            <person name="Li L."/>
            <person name="Tang Y."/>
            <person name="Lv G."/>
            <person name="Zhou Y."/>
            <person name="Sun X."/>
            <person name="Brodelius P.E."/>
            <person name="Rose J.K.C."/>
            <person name="Tang K."/>
        </authorList>
    </citation>
    <scope>NUCLEOTIDE SEQUENCE [LARGE SCALE GENOMIC DNA]</scope>
    <source>
        <strain evidence="6">cv. Huhao1</strain>
        <tissue evidence="5">Leaf</tissue>
    </source>
</reference>
<keyword evidence="5" id="KW-0430">Lectin</keyword>
<dbReference type="InterPro" id="IPR011009">
    <property type="entry name" value="Kinase-like_dom_sf"/>
</dbReference>
<dbReference type="AlphaFoldDB" id="A0A2U1NRM3"/>
<dbReference type="Proteomes" id="UP000245207">
    <property type="component" value="Unassembled WGS sequence"/>
</dbReference>
<evidence type="ECO:0000256" key="4">
    <source>
        <dbReference type="PROSITE-ProRule" id="PRU10141"/>
    </source>
</evidence>
<dbReference type="SUPFAM" id="SSF56112">
    <property type="entry name" value="Protein kinase-like (PK-like)"/>
    <property type="match status" value="1"/>
</dbReference>
<keyword evidence="4" id="KW-0547">Nucleotide-binding</keyword>
<dbReference type="InterPro" id="IPR017441">
    <property type="entry name" value="Protein_kinase_ATP_BS"/>
</dbReference>
<dbReference type="GO" id="GO:0005524">
    <property type="term" value="F:ATP binding"/>
    <property type="evidence" value="ECO:0007669"/>
    <property type="project" value="UniProtKB-UniRule"/>
</dbReference>
<dbReference type="InterPro" id="IPR051348">
    <property type="entry name" value="U-box_ubiquitin_ligases"/>
</dbReference>
<dbReference type="GO" id="GO:0030246">
    <property type="term" value="F:carbohydrate binding"/>
    <property type="evidence" value="ECO:0007669"/>
    <property type="project" value="UniProtKB-KW"/>
</dbReference>
<evidence type="ECO:0000313" key="6">
    <source>
        <dbReference type="Proteomes" id="UP000245207"/>
    </source>
</evidence>
<dbReference type="PANTHER" id="PTHR45647:SF65">
    <property type="entry name" value="U-BOX DOMAIN-CONTAINING PROTEIN KINASE FAMILY PROTEIN"/>
    <property type="match status" value="1"/>
</dbReference>
<gene>
    <name evidence="5" type="ORF">CTI12_AA224050</name>
</gene>
<dbReference type="Gene3D" id="3.30.200.20">
    <property type="entry name" value="Phosphorylase Kinase, domain 1"/>
    <property type="match status" value="1"/>
</dbReference>
<comment type="caution">
    <text evidence="5">The sequence shown here is derived from an EMBL/GenBank/DDBJ whole genome shotgun (WGS) entry which is preliminary data.</text>
</comment>
<keyword evidence="3" id="KW-0833">Ubl conjugation pathway</keyword>
<dbReference type="PANTHER" id="PTHR45647">
    <property type="entry name" value="OS02G0152300 PROTEIN"/>
    <property type="match status" value="1"/>
</dbReference>
<feature type="binding site" evidence="4">
    <location>
        <position position="97"/>
    </location>
    <ligand>
        <name>ATP</name>
        <dbReference type="ChEBI" id="CHEBI:30616"/>
    </ligand>
</feature>
<evidence type="ECO:0000256" key="2">
    <source>
        <dbReference type="ARBA" id="ARBA00012483"/>
    </source>
</evidence>
<evidence type="ECO:0000256" key="1">
    <source>
        <dbReference type="ARBA" id="ARBA00000900"/>
    </source>
</evidence>
<evidence type="ECO:0000313" key="5">
    <source>
        <dbReference type="EMBL" id="PWA76121.1"/>
    </source>
</evidence>
<name>A0A2U1NRM3_ARTAN</name>
<dbReference type="PROSITE" id="PS00107">
    <property type="entry name" value="PROTEIN_KINASE_ATP"/>
    <property type="match status" value="1"/>
</dbReference>
<protein>
    <recommendedName>
        <fullName evidence="2">RING-type E3 ubiquitin transferase</fullName>
        <ecNumber evidence="2">2.3.2.27</ecNumber>
    </recommendedName>
</protein>
<keyword evidence="4" id="KW-0067">ATP-binding</keyword>
<evidence type="ECO:0000256" key="3">
    <source>
        <dbReference type="ARBA" id="ARBA00022786"/>
    </source>
</evidence>
<proteinExistence type="predicted"/>
<keyword evidence="6" id="KW-1185">Reference proteome</keyword>
<dbReference type="EC" id="2.3.2.27" evidence="2"/>
<dbReference type="GO" id="GO:0061630">
    <property type="term" value="F:ubiquitin protein ligase activity"/>
    <property type="evidence" value="ECO:0007669"/>
    <property type="project" value="UniProtKB-EC"/>
</dbReference>
<accession>A0A2U1NRM3</accession>
<sequence length="135" mass="15503">MKGWNLVVLKRYSDDEIFKMYERAKREFDHFIPMGTEDLKKQQIVDALFTSDKQYRRYTVDEIEVATKSFSKSKVVGEGAYGTVYKCKLDHTPVAIKVLWSETSEKKRTRTNKGRLVVAAGAFGTEFSAVDFSNV</sequence>
<dbReference type="STRING" id="35608.A0A2U1NRM3"/>
<dbReference type="EMBL" id="PKPP01002313">
    <property type="protein sequence ID" value="PWA76121.1"/>
    <property type="molecule type" value="Genomic_DNA"/>
</dbReference>
<comment type="catalytic activity">
    <reaction evidence="1">
        <text>S-ubiquitinyl-[E2 ubiquitin-conjugating enzyme]-L-cysteine + [acceptor protein]-L-lysine = [E2 ubiquitin-conjugating enzyme]-L-cysteine + N(6)-ubiquitinyl-[acceptor protein]-L-lysine.</text>
        <dbReference type="EC" id="2.3.2.27"/>
    </reaction>
</comment>
<organism evidence="5 6">
    <name type="scientific">Artemisia annua</name>
    <name type="common">Sweet wormwood</name>
    <dbReference type="NCBI Taxonomy" id="35608"/>
    <lineage>
        <taxon>Eukaryota</taxon>
        <taxon>Viridiplantae</taxon>
        <taxon>Streptophyta</taxon>
        <taxon>Embryophyta</taxon>
        <taxon>Tracheophyta</taxon>
        <taxon>Spermatophyta</taxon>
        <taxon>Magnoliopsida</taxon>
        <taxon>eudicotyledons</taxon>
        <taxon>Gunneridae</taxon>
        <taxon>Pentapetalae</taxon>
        <taxon>asterids</taxon>
        <taxon>campanulids</taxon>
        <taxon>Asterales</taxon>
        <taxon>Asteraceae</taxon>
        <taxon>Asteroideae</taxon>
        <taxon>Anthemideae</taxon>
        <taxon>Artemisiinae</taxon>
        <taxon>Artemisia</taxon>
    </lineage>
</organism>